<dbReference type="OrthoDB" id="1597724at2759"/>
<evidence type="ECO:0000313" key="1">
    <source>
        <dbReference type="EMBL" id="CAF87134.1"/>
    </source>
</evidence>
<feature type="non-terminal residue" evidence="1">
    <location>
        <position position="1"/>
    </location>
</feature>
<accession>Q4TIZ8</accession>
<dbReference type="AlphaFoldDB" id="Q4TIZ8"/>
<sequence length="201" mass="23346">FAELICDQLKRSITEAVGNDSARNLADEMRCNHPAFKGNRMNLEKHVLRSLAENEDFGGFMTYIQNPKEHVKRFITQEVEKYIKENKEKVENILRRNVEDISKLLKQALHDATAAATAAERGDTELWVEELSRLTNHKLKFSISSDGFRDIDEFDFLKDQIEKGLNDNEEEMRKSLSAGVMKNSRVQPEQILIEQLCECWW</sequence>
<proteinExistence type="predicted"/>
<gene>
    <name evidence="1" type="ORF">GSTENG00010990001</name>
</gene>
<dbReference type="KEGG" id="tng:GSTEN00010990G001"/>
<name>Q4TIZ8_TETNG</name>
<organism evidence="1">
    <name type="scientific">Tetraodon nigroviridis</name>
    <name type="common">Spotted green pufferfish</name>
    <name type="synonym">Chelonodon nigroviridis</name>
    <dbReference type="NCBI Taxonomy" id="99883"/>
    <lineage>
        <taxon>Eukaryota</taxon>
        <taxon>Metazoa</taxon>
        <taxon>Chordata</taxon>
        <taxon>Craniata</taxon>
        <taxon>Vertebrata</taxon>
        <taxon>Euteleostomi</taxon>
        <taxon>Actinopterygii</taxon>
        <taxon>Neopterygii</taxon>
        <taxon>Teleostei</taxon>
        <taxon>Neoteleostei</taxon>
        <taxon>Acanthomorphata</taxon>
        <taxon>Eupercaria</taxon>
        <taxon>Tetraodontiformes</taxon>
        <taxon>Tetradontoidea</taxon>
        <taxon>Tetraodontidae</taxon>
        <taxon>Tetraodon</taxon>
    </lineage>
</organism>
<dbReference type="PANTHER" id="PTHR22796">
    <property type="entry name" value="URG4-RELATED"/>
    <property type="match status" value="1"/>
</dbReference>
<feature type="non-terminal residue" evidence="1">
    <location>
        <position position="201"/>
    </location>
</feature>
<dbReference type="PANTHER" id="PTHR22796:SF6">
    <property type="entry name" value="INTERFERON-INDUCED VERY LARGE GTPASE 1-RELATED"/>
    <property type="match status" value="1"/>
</dbReference>
<dbReference type="EMBL" id="CAAE01001236">
    <property type="protein sequence ID" value="CAF87134.1"/>
    <property type="molecule type" value="Genomic_DNA"/>
</dbReference>
<reference evidence="1" key="1">
    <citation type="journal article" date="2004" name="Nature">
        <title>Genome duplication in the teleost fish Tetraodon nigroviridis reveals the early vertebrate proto-karyotype.</title>
        <authorList>
            <person name="Jaillon O."/>
            <person name="Aury J.-M."/>
            <person name="Brunet F."/>
            <person name="Petit J.-L."/>
            <person name="Stange-Thomann N."/>
            <person name="Mauceli E."/>
            <person name="Bouneau L."/>
            <person name="Fischer C."/>
            <person name="Ozouf-Costaz C."/>
            <person name="Bernot A."/>
            <person name="Nicaud S."/>
            <person name="Jaffe D."/>
            <person name="Fisher S."/>
            <person name="Lutfalla G."/>
            <person name="Dossat C."/>
            <person name="Segurens B."/>
            <person name="Dasilva C."/>
            <person name="Salanoubat M."/>
            <person name="Levy M."/>
            <person name="Boudet N."/>
            <person name="Castellano S."/>
            <person name="Anthouard V."/>
            <person name="Jubin C."/>
            <person name="Castelli V."/>
            <person name="Katinka M."/>
            <person name="Vacherie B."/>
            <person name="Biemont C."/>
            <person name="Skalli Z."/>
            <person name="Cattolico L."/>
            <person name="Poulain J."/>
            <person name="De Berardinis V."/>
            <person name="Cruaud C."/>
            <person name="Duprat S."/>
            <person name="Brottier P."/>
            <person name="Coutanceau J.-P."/>
            <person name="Gouzy J."/>
            <person name="Parra G."/>
            <person name="Lardier G."/>
            <person name="Chapple C."/>
            <person name="McKernan K.J."/>
            <person name="McEwan P."/>
            <person name="Bosak S."/>
            <person name="Kellis M."/>
            <person name="Volff J.-N."/>
            <person name="Guigo R."/>
            <person name="Zody M.C."/>
            <person name="Mesirov J."/>
            <person name="Lindblad-Toh K."/>
            <person name="Birren B."/>
            <person name="Nusbaum C."/>
            <person name="Kahn D."/>
            <person name="Robinson-Rechavi M."/>
            <person name="Laudet V."/>
            <person name="Schachter V."/>
            <person name="Quetier F."/>
            <person name="Saurin W."/>
            <person name="Scarpelli C."/>
            <person name="Wincker P."/>
            <person name="Lander E.S."/>
            <person name="Weissenbach J."/>
            <person name="Roest Crollius H."/>
        </authorList>
    </citation>
    <scope>NUCLEOTIDE SEQUENCE [LARGE SCALE GENOMIC DNA]</scope>
</reference>
<protein>
    <submittedName>
        <fullName evidence="1">Chromosome undetermined SCAF1236, whole genome shotgun sequence</fullName>
    </submittedName>
</protein>
<reference evidence="1" key="2">
    <citation type="submission" date="2004-02" db="EMBL/GenBank/DDBJ databases">
        <authorList>
            <consortium name="Genoscope"/>
            <consortium name="Whitehead Institute Centre for Genome Research"/>
        </authorList>
    </citation>
    <scope>NUCLEOTIDE SEQUENCE</scope>
</reference>